<dbReference type="PANTHER" id="PTHR22605">
    <property type="entry name" value="RZ-TYPE DOMAIN-CONTAINING PROTEIN"/>
    <property type="match status" value="1"/>
</dbReference>
<organism evidence="1 2">
    <name type="scientific">Dreissena polymorpha</name>
    <name type="common">Zebra mussel</name>
    <name type="synonym">Mytilus polymorpha</name>
    <dbReference type="NCBI Taxonomy" id="45954"/>
    <lineage>
        <taxon>Eukaryota</taxon>
        <taxon>Metazoa</taxon>
        <taxon>Spiralia</taxon>
        <taxon>Lophotrochozoa</taxon>
        <taxon>Mollusca</taxon>
        <taxon>Bivalvia</taxon>
        <taxon>Autobranchia</taxon>
        <taxon>Heteroconchia</taxon>
        <taxon>Euheterodonta</taxon>
        <taxon>Imparidentia</taxon>
        <taxon>Neoheterodontei</taxon>
        <taxon>Myida</taxon>
        <taxon>Dreissenoidea</taxon>
        <taxon>Dreissenidae</taxon>
        <taxon>Dreissena</taxon>
    </lineage>
</organism>
<dbReference type="GO" id="GO:0016887">
    <property type="term" value="F:ATP hydrolysis activity"/>
    <property type="evidence" value="ECO:0007669"/>
    <property type="project" value="InterPro"/>
</dbReference>
<proteinExistence type="predicted"/>
<sequence>MAVTSTHLISYDHDHDLLPLVLANCRYSFEVGTQTNIEYDFDGMERQLMDRLLNSKSKIEIQQYLKVF</sequence>
<comment type="caution">
    <text evidence="1">The sequence shown here is derived from an EMBL/GenBank/DDBJ whole genome shotgun (WGS) entry which is preliminary data.</text>
</comment>
<accession>A0A9D4GDN6</accession>
<reference evidence="1" key="1">
    <citation type="journal article" date="2019" name="bioRxiv">
        <title>The Genome of the Zebra Mussel, Dreissena polymorpha: A Resource for Invasive Species Research.</title>
        <authorList>
            <person name="McCartney M.A."/>
            <person name="Auch B."/>
            <person name="Kono T."/>
            <person name="Mallez S."/>
            <person name="Zhang Y."/>
            <person name="Obille A."/>
            <person name="Becker A."/>
            <person name="Abrahante J.E."/>
            <person name="Garbe J."/>
            <person name="Badalamenti J.P."/>
            <person name="Herman A."/>
            <person name="Mangelson H."/>
            <person name="Liachko I."/>
            <person name="Sullivan S."/>
            <person name="Sone E.D."/>
            <person name="Koren S."/>
            <person name="Silverstein K.A.T."/>
            <person name="Beckman K.B."/>
            <person name="Gohl D.M."/>
        </authorList>
    </citation>
    <scope>NUCLEOTIDE SEQUENCE</scope>
    <source>
        <strain evidence="1">Duluth1</strain>
        <tissue evidence="1">Whole animal</tissue>
    </source>
</reference>
<keyword evidence="2" id="KW-1185">Reference proteome</keyword>
<dbReference type="PANTHER" id="PTHR22605:SF16">
    <property type="entry name" value="E3 UBIQUITIN-PROTEIN LIGASE RNF213"/>
    <property type="match status" value="1"/>
</dbReference>
<reference evidence="1" key="2">
    <citation type="submission" date="2020-11" db="EMBL/GenBank/DDBJ databases">
        <authorList>
            <person name="McCartney M.A."/>
            <person name="Auch B."/>
            <person name="Kono T."/>
            <person name="Mallez S."/>
            <person name="Becker A."/>
            <person name="Gohl D.M."/>
            <person name="Silverstein K.A.T."/>
            <person name="Koren S."/>
            <person name="Bechman K.B."/>
            <person name="Herman A."/>
            <person name="Abrahante J.E."/>
            <person name="Garbe J."/>
        </authorList>
    </citation>
    <scope>NUCLEOTIDE SEQUENCE</scope>
    <source>
        <strain evidence="1">Duluth1</strain>
        <tissue evidence="1">Whole animal</tissue>
    </source>
</reference>
<dbReference type="InterPro" id="IPR031248">
    <property type="entry name" value="RNF213"/>
</dbReference>
<name>A0A9D4GDN6_DREPO</name>
<dbReference type="EMBL" id="JAIWYP010000006">
    <property type="protein sequence ID" value="KAH3815371.1"/>
    <property type="molecule type" value="Genomic_DNA"/>
</dbReference>
<dbReference type="AlphaFoldDB" id="A0A9D4GDN6"/>
<evidence type="ECO:0000313" key="1">
    <source>
        <dbReference type="EMBL" id="KAH3815371.1"/>
    </source>
</evidence>
<evidence type="ECO:0000313" key="2">
    <source>
        <dbReference type="Proteomes" id="UP000828390"/>
    </source>
</evidence>
<dbReference type="GO" id="GO:0004842">
    <property type="term" value="F:ubiquitin-protein transferase activity"/>
    <property type="evidence" value="ECO:0007669"/>
    <property type="project" value="InterPro"/>
</dbReference>
<protein>
    <submittedName>
        <fullName evidence="1">Uncharacterized protein</fullName>
    </submittedName>
</protein>
<gene>
    <name evidence="1" type="ORF">DPMN_143893</name>
</gene>
<dbReference type="Proteomes" id="UP000828390">
    <property type="component" value="Unassembled WGS sequence"/>
</dbReference>